<dbReference type="Pfam" id="PF06110">
    <property type="entry name" value="TXD17-like_Trx"/>
    <property type="match status" value="1"/>
</dbReference>
<feature type="domain" description="Thioredoxin" evidence="2">
    <location>
        <begin position="28"/>
        <end position="108"/>
    </location>
</feature>
<dbReference type="EMBL" id="KZ819635">
    <property type="protein sequence ID" value="PWN91316.1"/>
    <property type="molecule type" value="Genomic_DNA"/>
</dbReference>
<protein>
    <recommendedName>
        <fullName evidence="2">Thioredoxin domain-containing protein</fullName>
    </recommendedName>
</protein>
<reference evidence="3 4" key="1">
    <citation type="journal article" date="2018" name="Mol. Biol. Evol.">
        <title>Broad Genomic Sampling Reveals a Smut Pathogenic Ancestry of the Fungal Clade Ustilaginomycotina.</title>
        <authorList>
            <person name="Kijpornyongpan T."/>
            <person name="Mondo S.J."/>
            <person name="Barry K."/>
            <person name="Sandor L."/>
            <person name="Lee J."/>
            <person name="Lipzen A."/>
            <person name="Pangilinan J."/>
            <person name="LaButti K."/>
            <person name="Hainaut M."/>
            <person name="Henrissat B."/>
            <person name="Grigoriev I.V."/>
            <person name="Spatafora J.W."/>
            <person name="Aime M.C."/>
        </authorList>
    </citation>
    <scope>NUCLEOTIDE SEQUENCE [LARGE SCALE GENOMIC DNA]</scope>
    <source>
        <strain evidence="3 4">MCA 4198</strain>
    </source>
</reference>
<name>A0A316YQM2_9BASI</name>
<dbReference type="Proteomes" id="UP000245768">
    <property type="component" value="Unassembled WGS sequence"/>
</dbReference>
<proteinExistence type="inferred from homology"/>
<evidence type="ECO:0000313" key="4">
    <source>
        <dbReference type="Proteomes" id="UP000245768"/>
    </source>
</evidence>
<dbReference type="Gene3D" id="3.40.30.10">
    <property type="entry name" value="Glutaredoxin"/>
    <property type="match status" value="1"/>
</dbReference>
<dbReference type="InterPro" id="IPR036249">
    <property type="entry name" value="Thioredoxin-like_sf"/>
</dbReference>
<dbReference type="InParanoid" id="A0A316YQM2"/>
<sequence length="115" mass="12484">MPLIDAVTPPTDDEGLHYVVYFASGSPPWCPDCVDALAPLRAVFGATEGAAPKAYVVRVGERHEWKGVKDNKYRLEPYNVEGVPTIVKMQGTKELGRLGEEGCKDEAALRKLVAG</sequence>
<dbReference type="STRING" id="215250.A0A316YQM2"/>
<dbReference type="GeneID" id="37042870"/>
<dbReference type="PANTHER" id="PTHR12452:SF0">
    <property type="entry name" value="THIOREDOXIN DOMAIN-CONTAINING PROTEIN 17"/>
    <property type="match status" value="1"/>
</dbReference>
<dbReference type="GO" id="GO:0047134">
    <property type="term" value="F:protein-disulfide reductase [NAD(P)H] activity"/>
    <property type="evidence" value="ECO:0007669"/>
    <property type="project" value="InterPro"/>
</dbReference>
<evidence type="ECO:0000256" key="1">
    <source>
        <dbReference type="ARBA" id="ARBA00008987"/>
    </source>
</evidence>
<dbReference type="OrthoDB" id="78947at2759"/>
<dbReference type="GO" id="GO:0005829">
    <property type="term" value="C:cytosol"/>
    <property type="evidence" value="ECO:0007669"/>
    <property type="project" value="TreeGrafter"/>
</dbReference>
<evidence type="ECO:0000313" key="3">
    <source>
        <dbReference type="EMBL" id="PWN91316.1"/>
    </source>
</evidence>
<dbReference type="AlphaFoldDB" id="A0A316YQM2"/>
<dbReference type="PANTHER" id="PTHR12452">
    <property type="entry name" value="42-9-9 PROTEIN-RELATED"/>
    <property type="match status" value="1"/>
</dbReference>
<accession>A0A316YQM2</accession>
<comment type="similarity">
    <text evidence="1">Belongs to the thioredoxin family.</text>
</comment>
<evidence type="ECO:0000259" key="2">
    <source>
        <dbReference type="Pfam" id="PF06110"/>
    </source>
</evidence>
<keyword evidence="4" id="KW-1185">Reference proteome</keyword>
<dbReference type="RefSeq" id="XP_025378514.1">
    <property type="nucleotide sequence ID" value="XM_025520954.1"/>
</dbReference>
<dbReference type="SUPFAM" id="SSF52833">
    <property type="entry name" value="Thioredoxin-like"/>
    <property type="match status" value="1"/>
</dbReference>
<dbReference type="InterPro" id="IPR045108">
    <property type="entry name" value="TXNDC17-like"/>
</dbReference>
<organism evidence="3 4">
    <name type="scientific">Acaromyces ingoldii</name>
    <dbReference type="NCBI Taxonomy" id="215250"/>
    <lineage>
        <taxon>Eukaryota</taxon>
        <taxon>Fungi</taxon>
        <taxon>Dikarya</taxon>
        <taxon>Basidiomycota</taxon>
        <taxon>Ustilaginomycotina</taxon>
        <taxon>Exobasidiomycetes</taxon>
        <taxon>Exobasidiales</taxon>
        <taxon>Cryptobasidiaceae</taxon>
        <taxon>Acaromyces</taxon>
    </lineage>
</organism>
<gene>
    <name evidence="3" type="ORF">FA10DRAFT_265180</name>
</gene>
<dbReference type="InterPro" id="IPR010357">
    <property type="entry name" value="TXNDC17_dom"/>
</dbReference>